<dbReference type="SUPFAM" id="SSF103473">
    <property type="entry name" value="MFS general substrate transporter"/>
    <property type="match status" value="1"/>
</dbReference>
<organism evidence="8 9">
    <name type="scientific">Polypedilum vanderplanki</name>
    <name type="common">Sleeping chironomid midge</name>
    <dbReference type="NCBI Taxonomy" id="319348"/>
    <lineage>
        <taxon>Eukaryota</taxon>
        <taxon>Metazoa</taxon>
        <taxon>Ecdysozoa</taxon>
        <taxon>Arthropoda</taxon>
        <taxon>Hexapoda</taxon>
        <taxon>Insecta</taxon>
        <taxon>Pterygota</taxon>
        <taxon>Neoptera</taxon>
        <taxon>Endopterygota</taxon>
        <taxon>Diptera</taxon>
        <taxon>Nematocera</taxon>
        <taxon>Chironomoidea</taxon>
        <taxon>Chironomidae</taxon>
        <taxon>Chironominae</taxon>
        <taxon>Polypedilum</taxon>
        <taxon>Polypedilum</taxon>
    </lineage>
</organism>
<feature type="transmembrane region" description="Helical" evidence="7">
    <location>
        <begin position="388"/>
        <end position="406"/>
    </location>
</feature>
<evidence type="ECO:0000256" key="6">
    <source>
        <dbReference type="ARBA" id="ARBA00023136"/>
    </source>
</evidence>
<dbReference type="OrthoDB" id="7785950at2759"/>
<dbReference type="Gene3D" id="1.20.1250.20">
    <property type="entry name" value="MFS general substrate transporter like domains"/>
    <property type="match status" value="1"/>
</dbReference>
<feature type="transmembrane region" description="Helical" evidence="7">
    <location>
        <begin position="325"/>
        <end position="347"/>
    </location>
</feature>
<comment type="subcellular location">
    <subcellularLocation>
        <location evidence="1">Membrane</location>
        <topology evidence="1">Multi-pass membrane protein</topology>
    </subcellularLocation>
</comment>
<feature type="transmembrane region" description="Helical" evidence="7">
    <location>
        <begin position="117"/>
        <end position="139"/>
    </location>
</feature>
<dbReference type="GO" id="GO:0022857">
    <property type="term" value="F:transmembrane transporter activity"/>
    <property type="evidence" value="ECO:0007669"/>
    <property type="project" value="InterPro"/>
</dbReference>
<evidence type="ECO:0000256" key="1">
    <source>
        <dbReference type="ARBA" id="ARBA00004141"/>
    </source>
</evidence>
<accession>A0A9J6CP62</accession>
<evidence type="ECO:0000256" key="4">
    <source>
        <dbReference type="ARBA" id="ARBA00022856"/>
    </source>
</evidence>
<dbReference type="PANTHER" id="PTHR11654">
    <property type="entry name" value="OLIGOPEPTIDE TRANSPORTER-RELATED"/>
    <property type="match status" value="1"/>
</dbReference>
<comment type="caution">
    <text evidence="8">The sequence shown here is derived from an EMBL/GenBank/DDBJ whole genome shotgun (WGS) entry which is preliminary data.</text>
</comment>
<feature type="transmembrane region" description="Helical" evidence="7">
    <location>
        <begin position="35"/>
        <end position="54"/>
    </location>
</feature>
<dbReference type="GO" id="GO:0015833">
    <property type="term" value="P:peptide transport"/>
    <property type="evidence" value="ECO:0007669"/>
    <property type="project" value="UniProtKB-KW"/>
</dbReference>
<protein>
    <submittedName>
        <fullName evidence="8">Uncharacterized protein</fullName>
    </submittedName>
</protein>
<dbReference type="InterPro" id="IPR036259">
    <property type="entry name" value="MFS_trans_sf"/>
</dbReference>
<keyword evidence="4" id="KW-0813">Transport</keyword>
<keyword evidence="6 7" id="KW-0472">Membrane</keyword>
<evidence type="ECO:0000256" key="3">
    <source>
        <dbReference type="ARBA" id="ARBA00022692"/>
    </source>
</evidence>
<feature type="transmembrane region" description="Helical" evidence="7">
    <location>
        <begin position="160"/>
        <end position="178"/>
    </location>
</feature>
<dbReference type="Pfam" id="PF00854">
    <property type="entry name" value="PTR2"/>
    <property type="match status" value="1"/>
</dbReference>
<name>A0A9J6CP62_POLVA</name>
<feature type="transmembrane region" description="Helical" evidence="7">
    <location>
        <begin position="198"/>
        <end position="218"/>
    </location>
</feature>
<gene>
    <name evidence="8" type="ORF">PVAND_012683</name>
</gene>
<feature type="transmembrane region" description="Helical" evidence="7">
    <location>
        <begin position="359"/>
        <end position="376"/>
    </location>
</feature>
<feature type="transmembrane region" description="Helical" evidence="7">
    <location>
        <begin position="455"/>
        <end position="473"/>
    </location>
</feature>
<keyword evidence="5 7" id="KW-1133">Transmembrane helix</keyword>
<sequence length="500" mass="56127">MVNKYKNNKVFEKSTQKAANPWFLKSTPFIVCDIFLERYCTAGILTILPLFLHMKLGLEQAFATSIFHIFEGMIQVFAIFGTIIGETWIGLYAAIVISSLVYIAGLSVISISMVDPLGLPIGFTVTLGLLITLVGSGSLKNILNAFGGGQHKLPEQKQQLETYFSVQYFGIKCGSFLARISFPMIRADVKCFGSTDCYSLSFGIPSAIMLIAAIVFLCGTGKYTKLKPNGNMLVKVIKVIKHALTSKPKSLSENEQKQHWLEYSEEKYGKKLVMETKIALKVVLMSLPVPIFWACLMQQRSRWIFQATKLDGHLGFYTIKPDQMIVINSLMAITLIPFLDKFIYPLLEKVGIKTTLQRLIFGGVLIVIAFTLSTILETQIEKNYISILWQLPQSSIIAIGEIFTYLSHMNFAYKEAPPSMKPVMMCLVYLSIAFGDLIIAVISGISIFHSQVCEFGFYACLVFIDVIVLIFLAKNYKSVDHELLENLDKEILNKENIEKH</sequence>
<dbReference type="EMBL" id="JADBJN010000001">
    <property type="protein sequence ID" value="KAG5683398.1"/>
    <property type="molecule type" value="Genomic_DNA"/>
</dbReference>
<evidence type="ECO:0000313" key="8">
    <source>
        <dbReference type="EMBL" id="KAG5683398.1"/>
    </source>
</evidence>
<feature type="transmembrane region" description="Helical" evidence="7">
    <location>
        <begin position="91"/>
        <end position="111"/>
    </location>
</feature>
<evidence type="ECO:0000256" key="5">
    <source>
        <dbReference type="ARBA" id="ARBA00022989"/>
    </source>
</evidence>
<feature type="transmembrane region" description="Helical" evidence="7">
    <location>
        <begin position="66"/>
        <end position="84"/>
    </location>
</feature>
<keyword evidence="4" id="KW-0571">Peptide transport</keyword>
<keyword evidence="9" id="KW-1185">Reference proteome</keyword>
<keyword evidence="4" id="KW-0653">Protein transport</keyword>
<feature type="transmembrane region" description="Helical" evidence="7">
    <location>
        <begin position="278"/>
        <end position="299"/>
    </location>
</feature>
<evidence type="ECO:0000256" key="7">
    <source>
        <dbReference type="SAM" id="Phobius"/>
    </source>
</evidence>
<evidence type="ECO:0000256" key="2">
    <source>
        <dbReference type="ARBA" id="ARBA00005982"/>
    </source>
</evidence>
<feature type="transmembrane region" description="Helical" evidence="7">
    <location>
        <begin position="427"/>
        <end position="449"/>
    </location>
</feature>
<dbReference type="AlphaFoldDB" id="A0A9J6CP62"/>
<keyword evidence="3 7" id="KW-0812">Transmembrane</keyword>
<comment type="similarity">
    <text evidence="2">Belongs to the major facilitator superfamily. Proton-dependent oligopeptide transporter (POT/PTR) (TC 2.A.17) family.</text>
</comment>
<evidence type="ECO:0000313" key="9">
    <source>
        <dbReference type="Proteomes" id="UP001107558"/>
    </source>
</evidence>
<dbReference type="GO" id="GO:0016020">
    <property type="term" value="C:membrane"/>
    <property type="evidence" value="ECO:0007669"/>
    <property type="project" value="UniProtKB-SubCell"/>
</dbReference>
<dbReference type="Proteomes" id="UP001107558">
    <property type="component" value="Chromosome 1"/>
</dbReference>
<dbReference type="InterPro" id="IPR000109">
    <property type="entry name" value="POT_fam"/>
</dbReference>
<proteinExistence type="inferred from homology"/>
<reference evidence="8" key="1">
    <citation type="submission" date="2021-03" db="EMBL/GenBank/DDBJ databases">
        <title>Chromosome level genome of the anhydrobiotic midge Polypedilum vanderplanki.</title>
        <authorList>
            <person name="Yoshida Y."/>
            <person name="Kikawada T."/>
            <person name="Gusev O."/>
        </authorList>
    </citation>
    <scope>NUCLEOTIDE SEQUENCE</scope>
    <source>
        <strain evidence="8">NIAS01</strain>
        <tissue evidence="8">Whole body or cell culture</tissue>
    </source>
</reference>